<dbReference type="InterPro" id="IPR046358">
    <property type="entry name" value="Flagellin_C"/>
</dbReference>
<dbReference type="HOGENOM" id="CLU_011142_2_0_12"/>
<comment type="function">
    <text evidence="1 5">Component of the core of the flagella.</text>
</comment>
<keyword evidence="8" id="KW-0966">Cell projection</keyword>
<comment type="similarity">
    <text evidence="2 5">Belongs to the bacterial flagellin family.</text>
</comment>
<dbReference type="PANTHER" id="PTHR42792:SF2">
    <property type="entry name" value="FLAGELLIN"/>
    <property type="match status" value="1"/>
</dbReference>
<evidence type="ECO:0000256" key="3">
    <source>
        <dbReference type="ARBA" id="ARBA00022764"/>
    </source>
</evidence>
<protein>
    <recommendedName>
        <fullName evidence="5">Flagellin</fullName>
    </recommendedName>
</protein>
<keyword evidence="8" id="KW-0282">Flagellum</keyword>
<dbReference type="STRING" id="869212.Turpa_3031"/>
<accession>I4B8R3</accession>
<reference evidence="8 9" key="1">
    <citation type="submission" date="2012-06" db="EMBL/GenBank/DDBJ databases">
        <title>The complete chromosome of genome of Turneriella parva DSM 21527.</title>
        <authorList>
            <consortium name="US DOE Joint Genome Institute (JGI-PGF)"/>
            <person name="Lucas S."/>
            <person name="Han J."/>
            <person name="Lapidus A."/>
            <person name="Bruce D."/>
            <person name="Goodwin L."/>
            <person name="Pitluck S."/>
            <person name="Peters L."/>
            <person name="Kyrpides N."/>
            <person name="Mavromatis K."/>
            <person name="Ivanova N."/>
            <person name="Mikhailova N."/>
            <person name="Chertkov O."/>
            <person name="Detter J.C."/>
            <person name="Tapia R."/>
            <person name="Han C."/>
            <person name="Land M."/>
            <person name="Hauser L."/>
            <person name="Markowitz V."/>
            <person name="Cheng J.-F."/>
            <person name="Hugenholtz P."/>
            <person name="Woyke T."/>
            <person name="Wu D."/>
            <person name="Gronow S."/>
            <person name="Wellnitz S."/>
            <person name="Brambilla E."/>
            <person name="Klenk H.-P."/>
            <person name="Eisen J.A."/>
        </authorList>
    </citation>
    <scope>NUCLEOTIDE SEQUENCE [LARGE SCALE GENOMIC DNA]</scope>
    <source>
        <strain evidence="9">ATCC BAA-1111 / DSM 21527 / NCTC 11395 / H</strain>
    </source>
</reference>
<gene>
    <name evidence="8" type="ordered locus">Turpa_3031</name>
</gene>
<dbReference type="AlphaFoldDB" id="I4B8R3"/>
<feature type="domain" description="Flagellin N-terminal" evidence="6">
    <location>
        <begin position="3"/>
        <end position="139"/>
    </location>
</feature>
<dbReference type="InterPro" id="IPR001029">
    <property type="entry name" value="Flagellin_N"/>
</dbReference>
<evidence type="ECO:0000256" key="5">
    <source>
        <dbReference type="RuleBase" id="RU362073"/>
    </source>
</evidence>
<comment type="subcellular location">
    <subcellularLocation>
        <location evidence="5">Periplasmic flagellum</location>
    </subcellularLocation>
    <subcellularLocation>
        <location evidence="5">Periplasm</location>
    </subcellularLocation>
</comment>
<sequence>MQINHNLPAMQVNRQLHRVYNRFEKSIEKLSTGERINRAGDDATNLAVSEKMRTQIRGLKQAEHNAMNGLSFIQTAEGNMGQVNDILQRIRELSVQSANGIYSDSDRQQIQVEVSQLIDEVDRIGTSAEFNRMKLLTGRYARGSKLGSIFFHVGPNKDQRIQAFIKTMNGRAFGFYEGNGAKSAKKPLATVFQANQMIGTVDNALDNLNRQRADLGAYYNRIETTVQALRTGHENMVAAESRIRDTDMAEELLEFTKNQVQLQSGTAMLAHTNLSAQLVVSLIEHGR</sequence>
<dbReference type="OrthoDB" id="9758307at2"/>
<dbReference type="Gene3D" id="6.10.10.10">
    <property type="entry name" value="Flagellar export chaperone, C-terminal domain"/>
    <property type="match status" value="1"/>
</dbReference>
<dbReference type="PATRIC" id="fig|869212.3.peg.3056"/>
<evidence type="ECO:0000259" key="7">
    <source>
        <dbReference type="Pfam" id="PF00700"/>
    </source>
</evidence>
<dbReference type="EMBL" id="CP002959">
    <property type="protein sequence ID" value="AFM13670.1"/>
    <property type="molecule type" value="Genomic_DNA"/>
</dbReference>
<evidence type="ECO:0000313" key="9">
    <source>
        <dbReference type="Proteomes" id="UP000006048"/>
    </source>
</evidence>
<dbReference type="InterPro" id="IPR042187">
    <property type="entry name" value="Flagellin_C_sub2"/>
</dbReference>
<dbReference type="KEGG" id="tpx:Turpa_3031"/>
<keyword evidence="8" id="KW-0969">Cilium</keyword>
<dbReference type="SUPFAM" id="SSF64518">
    <property type="entry name" value="Phase 1 flagellin"/>
    <property type="match status" value="1"/>
</dbReference>
<dbReference type="Pfam" id="PF00700">
    <property type="entry name" value="Flagellin_C"/>
    <property type="match status" value="1"/>
</dbReference>
<keyword evidence="9" id="KW-1185">Reference proteome</keyword>
<keyword evidence="4 5" id="KW-0975">Bacterial flagellum</keyword>
<proteinExistence type="inferred from homology"/>
<evidence type="ECO:0000313" key="8">
    <source>
        <dbReference type="EMBL" id="AFM13670.1"/>
    </source>
</evidence>
<dbReference type="RefSeq" id="WP_014804171.1">
    <property type="nucleotide sequence ID" value="NC_018020.1"/>
</dbReference>
<evidence type="ECO:0000256" key="1">
    <source>
        <dbReference type="ARBA" id="ARBA00004095"/>
    </source>
</evidence>
<dbReference type="InterPro" id="IPR001492">
    <property type="entry name" value="Flagellin"/>
</dbReference>
<dbReference type="PANTHER" id="PTHR42792">
    <property type="entry name" value="FLAGELLIN"/>
    <property type="match status" value="1"/>
</dbReference>
<name>I4B8R3_TURPD</name>
<dbReference type="PRINTS" id="PR00207">
    <property type="entry name" value="FLAGELLIN"/>
</dbReference>
<keyword evidence="3 5" id="KW-0574">Periplasm</keyword>
<dbReference type="Gene3D" id="1.20.1330.10">
    <property type="entry name" value="f41 fragment of flagellin, N-terminal domain"/>
    <property type="match status" value="2"/>
</dbReference>
<evidence type="ECO:0000256" key="2">
    <source>
        <dbReference type="ARBA" id="ARBA00005709"/>
    </source>
</evidence>
<dbReference type="Proteomes" id="UP000006048">
    <property type="component" value="Chromosome"/>
</dbReference>
<feature type="domain" description="Flagellin C-terminal" evidence="7">
    <location>
        <begin position="199"/>
        <end position="283"/>
    </location>
</feature>
<evidence type="ECO:0000259" key="6">
    <source>
        <dbReference type="Pfam" id="PF00669"/>
    </source>
</evidence>
<dbReference type="GO" id="GO:0005198">
    <property type="term" value="F:structural molecule activity"/>
    <property type="evidence" value="ECO:0007669"/>
    <property type="project" value="UniProtKB-UniRule"/>
</dbReference>
<dbReference type="Pfam" id="PF00669">
    <property type="entry name" value="Flagellin_N"/>
    <property type="match status" value="1"/>
</dbReference>
<evidence type="ECO:0000256" key="4">
    <source>
        <dbReference type="ARBA" id="ARBA00023143"/>
    </source>
</evidence>
<dbReference type="GO" id="GO:0055040">
    <property type="term" value="C:periplasmic flagellum"/>
    <property type="evidence" value="ECO:0007669"/>
    <property type="project" value="UniProtKB-SubCell"/>
</dbReference>
<organism evidence="8 9">
    <name type="scientific">Turneriella parva (strain ATCC BAA-1111 / DSM 21527 / NCTC 11395 / H)</name>
    <name type="common">Leptospira parva</name>
    <dbReference type="NCBI Taxonomy" id="869212"/>
    <lineage>
        <taxon>Bacteria</taxon>
        <taxon>Pseudomonadati</taxon>
        <taxon>Spirochaetota</taxon>
        <taxon>Spirochaetia</taxon>
        <taxon>Leptospirales</taxon>
        <taxon>Leptospiraceae</taxon>
        <taxon>Turneriella</taxon>
    </lineage>
</organism>